<evidence type="ECO:0000256" key="3">
    <source>
        <dbReference type="ARBA" id="ARBA00024247"/>
    </source>
</evidence>
<evidence type="ECO:0000256" key="1">
    <source>
        <dbReference type="ARBA" id="ARBA00022741"/>
    </source>
</evidence>
<dbReference type="Proteomes" id="UP000283734">
    <property type="component" value="Unassembled WGS sequence"/>
</dbReference>
<dbReference type="SUPFAM" id="SSF54285">
    <property type="entry name" value="MoaD/ThiS"/>
    <property type="match status" value="1"/>
</dbReference>
<accession>A0A418Y427</accession>
<dbReference type="PANTHER" id="PTHR33359:SF1">
    <property type="entry name" value="MOLYBDOPTERIN SYNTHASE SULFUR CARRIER SUBUNIT"/>
    <property type="match status" value="1"/>
</dbReference>
<dbReference type="EMBL" id="QYYA01000001">
    <property type="protein sequence ID" value="RJG20304.1"/>
    <property type="molecule type" value="Genomic_DNA"/>
</dbReference>
<dbReference type="InterPro" id="IPR044672">
    <property type="entry name" value="MOCS2A"/>
</dbReference>
<protein>
    <recommendedName>
        <fullName evidence="3">Molybdopterin synthase sulfur carrier subunit</fullName>
    </recommendedName>
</protein>
<dbReference type="NCBIfam" id="TIGR01682">
    <property type="entry name" value="moaD"/>
    <property type="match status" value="1"/>
</dbReference>
<keyword evidence="5" id="KW-1185">Reference proteome</keyword>
<sequence length="84" mass="8947">MVQVRFFAALRERAGRDAIQIDLPEGVSTVAQLVDWLAETDVALAQALEATPRRMVAINEVLGNEDSVVEAGDVVALFPPVTGG</sequence>
<organism evidence="4 5">
    <name type="scientific">Alcanivorax profundi</name>
    <dbReference type="NCBI Taxonomy" id="2338368"/>
    <lineage>
        <taxon>Bacteria</taxon>
        <taxon>Pseudomonadati</taxon>
        <taxon>Pseudomonadota</taxon>
        <taxon>Gammaproteobacteria</taxon>
        <taxon>Oceanospirillales</taxon>
        <taxon>Alcanivoracaceae</taxon>
        <taxon>Alcanivorax</taxon>
    </lineage>
</organism>
<name>A0A418Y427_9GAMM</name>
<comment type="similarity">
    <text evidence="2">Belongs to the MoaD family.</text>
</comment>
<keyword evidence="1" id="KW-0547">Nucleotide-binding</keyword>
<dbReference type="InterPro" id="IPR003749">
    <property type="entry name" value="ThiS/MoaD-like"/>
</dbReference>
<dbReference type="GO" id="GO:1990133">
    <property type="term" value="C:molybdopterin adenylyltransferase complex"/>
    <property type="evidence" value="ECO:0007669"/>
    <property type="project" value="TreeGrafter"/>
</dbReference>
<dbReference type="PANTHER" id="PTHR33359">
    <property type="entry name" value="MOLYBDOPTERIN SYNTHASE SULFUR CARRIER SUBUNIT"/>
    <property type="match status" value="1"/>
</dbReference>
<evidence type="ECO:0000313" key="5">
    <source>
        <dbReference type="Proteomes" id="UP000283734"/>
    </source>
</evidence>
<evidence type="ECO:0000256" key="2">
    <source>
        <dbReference type="ARBA" id="ARBA00024200"/>
    </source>
</evidence>
<proteinExistence type="inferred from homology"/>
<dbReference type="GO" id="GO:0006777">
    <property type="term" value="P:Mo-molybdopterin cofactor biosynthetic process"/>
    <property type="evidence" value="ECO:0007669"/>
    <property type="project" value="InterPro"/>
</dbReference>
<dbReference type="Gene3D" id="3.10.20.30">
    <property type="match status" value="1"/>
</dbReference>
<dbReference type="GO" id="GO:0000166">
    <property type="term" value="F:nucleotide binding"/>
    <property type="evidence" value="ECO:0007669"/>
    <property type="project" value="UniProtKB-KW"/>
</dbReference>
<dbReference type="InterPro" id="IPR016155">
    <property type="entry name" value="Mopterin_synth/thiamin_S_b"/>
</dbReference>
<evidence type="ECO:0000313" key="4">
    <source>
        <dbReference type="EMBL" id="RJG20304.1"/>
    </source>
</evidence>
<dbReference type="InterPro" id="IPR012675">
    <property type="entry name" value="Beta-grasp_dom_sf"/>
</dbReference>
<dbReference type="OrthoDB" id="9801945at2"/>
<reference evidence="4 5" key="1">
    <citation type="submission" date="2018-09" db="EMBL/GenBank/DDBJ databases">
        <title>Alcanivorax profundi sp. nov., isolated from 1000 m-depth seawater of the Mariana Trench.</title>
        <authorList>
            <person name="Liu J."/>
        </authorList>
    </citation>
    <scope>NUCLEOTIDE SEQUENCE [LARGE SCALE GENOMIC DNA]</scope>
    <source>
        <strain evidence="4 5">MTEO17</strain>
    </source>
</reference>
<dbReference type="Pfam" id="PF02597">
    <property type="entry name" value="ThiS"/>
    <property type="match status" value="1"/>
</dbReference>
<dbReference type="CDD" id="cd00754">
    <property type="entry name" value="Ubl_MoaD"/>
    <property type="match status" value="1"/>
</dbReference>
<gene>
    <name evidence="4" type="primary">moaD</name>
    <name evidence="4" type="ORF">D4A39_03615</name>
</gene>
<dbReference type="AlphaFoldDB" id="A0A418Y427"/>
<comment type="caution">
    <text evidence="4">The sequence shown here is derived from an EMBL/GenBank/DDBJ whole genome shotgun (WGS) entry which is preliminary data.</text>
</comment>